<dbReference type="PANTHER" id="PTHR30537:SF3">
    <property type="entry name" value="TRANSCRIPTIONAL REGULATORY PROTEIN"/>
    <property type="match status" value="1"/>
</dbReference>
<gene>
    <name evidence="6" type="ORF">H261_11054</name>
</gene>
<comment type="caution">
    <text evidence="6">The sequence shown here is derived from an EMBL/GenBank/DDBJ whole genome shotgun (WGS) entry which is preliminary data.</text>
</comment>
<comment type="similarity">
    <text evidence="1">Belongs to the LysR transcriptional regulatory family.</text>
</comment>
<sequence length="301" mass="33580">MLRNWELVYIFLGVARAGSLRAASKTLTLTQPTLGKRMSDLEADVGAKLFFRTSVGLTLTQAGNRLYRLAEQMERLMASAALDMERSSAISGRLRLAMTDGMAGYWLAPKLRRFHREHPNVTLDVQILDAGQSVDLTRREADITVVYAYPTDPDVVVLQKSSLVLVPVCSRSFIDDWGRPTSLEDVVNFPVCAHVMHYRKEGGMRPWAEMLERHPMVPYRTGSSIVLGNVTRMGIGLSLQPVGLLDREPDAVALDLGVRAELPFFLVCHKDVKDDATVRTMIRHLSDTLFRDEGPGSPSRK</sequence>
<dbReference type="PROSITE" id="PS50931">
    <property type="entry name" value="HTH_LYSR"/>
    <property type="match status" value="1"/>
</dbReference>
<dbReference type="GO" id="GO:0006351">
    <property type="term" value="P:DNA-templated transcription"/>
    <property type="evidence" value="ECO:0007669"/>
    <property type="project" value="TreeGrafter"/>
</dbReference>
<evidence type="ECO:0000313" key="7">
    <source>
        <dbReference type="Proteomes" id="UP000011744"/>
    </source>
</evidence>
<evidence type="ECO:0000256" key="4">
    <source>
        <dbReference type="ARBA" id="ARBA00023163"/>
    </source>
</evidence>
<name>M3AAV9_9PROT</name>
<dbReference type="GO" id="GO:0003700">
    <property type="term" value="F:DNA-binding transcription factor activity"/>
    <property type="evidence" value="ECO:0007669"/>
    <property type="project" value="InterPro"/>
</dbReference>
<dbReference type="InterPro" id="IPR058163">
    <property type="entry name" value="LysR-type_TF_proteobact-type"/>
</dbReference>
<feature type="domain" description="HTH lysR-type" evidence="5">
    <location>
        <begin position="1"/>
        <end position="60"/>
    </location>
</feature>
<dbReference type="InterPro" id="IPR000847">
    <property type="entry name" value="LysR_HTH_N"/>
</dbReference>
<dbReference type="SUPFAM" id="SSF53850">
    <property type="entry name" value="Periplasmic binding protein-like II"/>
    <property type="match status" value="1"/>
</dbReference>
<dbReference type="Gene3D" id="1.10.10.10">
    <property type="entry name" value="Winged helix-like DNA-binding domain superfamily/Winged helix DNA-binding domain"/>
    <property type="match status" value="1"/>
</dbReference>
<keyword evidence="7" id="KW-1185">Reference proteome</keyword>
<dbReference type="STRING" id="1244869.H261_11054"/>
<dbReference type="SUPFAM" id="SSF46785">
    <property type="entry name" value="Winged helix' DNA-binding domain"/>
    <property type="match status" value="1"/>
</dbReference>
<dbReference type="PANTHER" id="PTHR30537">
    <property type="entry name" value="HTH-TYPE TRANSCRIPTIONAL REGULATOR"/>
    <property type="match status" value="1"/>
</dbReference>
<accession>M3AAV9</accession>
<dbReference type="InterPro" id="IPR036388">
    <property type="entry name" value="WH-like_DNA-bd_sf"/>
</dbReference>
<keyword evidence="2" id="KW-0805">Transcription regulation</keyword>
<proteinExistence type="inferred from homology"/>
<dbReference type="Gene3D" id="3.40.190.10">
    <property type="entry name" value="Periplasmic binding protein-like II"/>
    <property type="match status" value="2"/>
</dbReference>
<dbReference type="Pfam" id="PF03466">
    <property type="entry name" value="LysR_substrate"/>
    <property type="match status" value="1"/>
</dbReference>
<organism evidence="6 7">
    <name type="scientific">Paramagnetospirillum caucaseum</name>
    <dbReference type="NCBI Taxonomy" id="1244869"/>
    <lineage>
        <taxon>Bacteria</taxon>
        <taxon>Pseudomonadati</taxon>
        <taxon>Pseudomonadota</taxon>
        <taxon>Alphaproteobacteria</taxon>
        <taxon>Rhodospirillales</taxon>
        <taxon>Magnetospirillaceae</taxon>
        <taxon>Paramagnetospirillum</taxon>
    </lineage>
</organism>
<evidence type="ECO:0000259" key="5">
    <source>
        <dbReference type="PROSITE" id="PS50931"/>
    </source>
</evidence>
<dbReference type="RefSeq" id="WP_008617402.1">
    <property type="nucleotide sequence ID" value="NZ_AONQ01000025.1"/>
</dbReference>
<dbReference type="Proteomes" id="UP000011744">
    <property type="component" value="Unassembled WGS sequence"/>
</dbReference>
<dbReference type="PATRIC" id="fig|1244869.3.peg.2230"/>
<evidence type="ECO:0000256" key="1">
    <source>
        <dbReference type="ARBA" id="ARBA00009437"/>
    </source>
</evidence>
<dbReference type="eggNOG" id="COG0583">
    <property type="taxonomic scope" value="Bacteria"/>
</dbReference>
<dbReference type="OrthoDB" id="7333438at2"/>
<dbReference type="InterPro" id="IPR036390">
    <property type="entry name" value="WH_DNA-bd_sf"/>
</dbReference>
<evidence type="ECO:0000256" key="2">
    <source>
        <dbReference type="ARBA" id="ARBA00023015"/>
    </source>
</evidence>
<dbReference type="AlphaFoldDB" id="M3AAV9"/>
<dbReference type="Pfam" id="PF00126">
    <property type="entry name" value="HTH_1"/>
    <property type="match status" value="1"/>
</dbReference>
<evidence type="ECO:0000256" key="3">
    <source>
        <dbReference type="ARBA" id="ARBA00023125"/>
    </source>
</evidence>
<dbReference type="EMBL" id="AONQ01000025">
    <property type="protein sequence ID" value="EME69938.1"/>
    <property type="molecule type" value="Genomic_DNA"/>
</dbReference>
<reference evidence="6 7" key="1">
    <citation type="journal article" date="2014" name="Genome Announc.">
        <title>Draft Genome Sequence of Magnetospirillum sp. Strain SO-1, a Freshwater Magnetotactic Bacterium Isolated from the Ol'khovka River, Russia.</title>
        <authorList>
            <person name="Grouzdev D.S."/>
            <person name="Dziuba M.V."/>
            <person name="Sukhacheva M.S."/>
            <person name="Mardanov A.V."/>
            <person name="Beletskiy A.V."/>
            <person name="Kuznetsov B.B."/>
            <person name="Skryabin K.G."/>
        </authorList>
    </citation>
    <scope>NUCLEOTIDE SEQUENCE [LARGE SCALE GENOMIC DNA]</scope>
    <source>
        <strain evidence="6 7">SO-1</strain>
    </source>
</reference>
<protein>
    <submittedName>
        <fullName evidence="6">LysR family transcriptional regulator</fullName>
    </submittedName>
</protein>
<keyword evidence="3" id="KW-0238">DNA-binding</keyword>
<evidence type="ECO:0000313" key="6">
    <source>
        <dbReference type="EMBL" id="EME69938.1"/>
    </source>
</evidence>
<dbReference type="CDD" id="cd05466">
    <property type="entry name" value="PBP2_LTTR_substrate"/>
    <property type="match status" value="1"/>
</dbReference>
<keyword evidence="4" id="KW-0804">Transcription</keyword>
<dbReference type="InterPro" id="IPR005119">
    <property type="entry name" value="LysR_subst-bd"/>
</dbReference>
<dbReference type="GO" id="GO:0043565">
    <property type="term" value="F:sequence-specific DNA binding"/>
    <property type="evidence" value="ECO:0007669"/>
    <property type="project" value="TreeGrafter"/>
</dbReference>